<accession>A0A433SCK9</accession>
<dbReference type="EMBL" id="PQSP01000004">
    <property type="protein sequence ID" value="RUS66482.1"/>
    <property type="molecule type" value="Genomic_DNA"/>
</dbReference>
<dbReference type="AlphaFoldDB" id="A0A433SCK9"/>
<keyword evidence="2" id="KW-1185">Reference proteome</keyword>
<evidence type="ECO:0000313" key="1">
    <source>
        <dbReference type="EMBL" id="RUS66482.1"/>
    </source>
</evidence>
<organism evidence="1 2">
    <name type="scientific">Saezia sanguinis</name>
    <dbReference type="NCBI Taxonomy" id="1965230"/>
    <lineage>
        <taxon>Bacteria</taxon>
        <taxon>Pseudomonadati</taxon>
        <taxon>Pseudomonadota</taxon>
        <taxon>Betaproteobacteria</taxon>
        <taxon>Burkholderiales</taxon>
        <taxon>Saeziaceae</taxon>
        <taxon>Saezia</taxon>
    </lineage>
</organism>
<sequence>MSGTQPYIDLIRSQRNISQPLYLLVDPLETVDEDEAYSLESLENTLGKARIEIVPRADLIHTPADCPHLVLLAQAGEPARTGAGSILNATIEYARHEHPAERRYICGWLQSSLDLGQLAEVLAQRMTFASNTATIAVVNAADPSRANTRIYPVYEPLRQELIAYECHETHPDIHAQWLGEISQWIIPASNQGFLCFKAESAGAADTVNVADAANATDAANTADSPVALPQNAVNAQIDAPLVANVLRMWQQLATRPISVQRQQQMPLLRRGPFELPQGAAYMALQQLHAAHRRGLTNMRDQMMFAIMRLTMHPRIEQHAVIQACIDRAIRGEDTLAAQIGAISHVQMMRILQELNT</sequence>
<reference evidence="1 2" key="1">
    <citation type="submission" date="2018-01" db="EMBL/GenBank/DDBJ databases">
        <title>Saezia sanguinis gen. nov., sp. nov., in the order Burkholderiales isolated from human blood.</title>
        <authorList>
            <person name="Medina-Pascual M.J."/>
            <person name="Valdezate S."/>
            <person name="Monzon S."/>
            <person name="Cuesta I."/>
            <person name="Carrasco G."/>
            <person name="Villalon P."/>
            <person name="Saez-Nieto J.A."/>
        </authorList>
    </citation>
    <scope>NUCLEOTIDE SEQUENCE [LARGE SCALE GENOMIC DNA]</scope>
    <source>
        <strain evidence="1 2">CNM695-12</strain>
    </source>
</reference>
<dbReference type="RefSeq" id="WP_126979971.1">
    <property type="nucleotide sequence ID" value="NZ_PQSP01000004.1"/>
</dbReference>
<protein>
    <recommendedName>
        <fullName evidence="3">DUF4123 domain-containing protein</fullName>
    </recommendedName>
</protein>
<name>A0A433SCK9_9BURK</name>
<evidence type="ECO:0000313" key="2">
    <source>
        <dbReference type="Proteomes" id="UP000286947"/>
    </source>
</evidence>
<dbReference type="Proteomes" id="UP000286947">
    <property type="component" value="Unassembled WGS sequence"/>
</dbReference>
<proteinExistence type="predicted"/>
<gene>
    <name evidence="1" type="ORF">CUZ56_01762</name>
</gene>
<evidence type="ECO:0008006" key="3">
    <source>
        <dbReference type="Google" id="ProtNLM"/>
    </source>
</evidence>
<dbReference type="OrthoDB" id="6057701at2"/>
<comment type="caution">
    <text evidence="1">The sequence shown here is derived from an EMBL/GenBank/DDBJ whole genome shotgun (WGS) entry which is preliminary data.</text>
</comment>